<evidence type="ECO:0000313" key="1">
    <source>
        <dbReference type="EMBL" id="TQE04631.1"/>
    </source>
</evidence>
<evidence type="ECO:0000313" key="2">
    <source>
        <dbReference type="Proteomes" id="UP000315295"/>
    </source>
</evidence>
<dbReference type="EMBL" id="VIEB01000136">
    <property type="protein sequence ID" value="TQE04631.1"/>
    <property type="molecule type" value="Genomic_DNA"/>
</dbReference>
<reference evidence="1 2" key="1">
    <citation type="journal article" date="2019" name="G3 (Bethesda)">
        <title>Sequencing of a Wild Apple (Malus baccata) Genome Unravels the Differences Between Cultivated and Wild Apple Species Regarding Disease Resistance and Cold Tolerance.</title>
        <authorList>
            <person name="Chen X."/>
        </authorList>
    </citation>
    <scope>NUCLEOTIDE SEQUENCE [LARGE SCALE GENOMIC DNA]</scope>
    <source>
        <strain evidence="2">cv. Shandingzi</strain>
        <tissue evidence="1">Leaves</tissue>
    </source>
</reference>
<protein>
    <submittedName>
        <fullName evidence="1">Uncharacterized protein</fullName>
    </submittedName>
</protein>
<comment type="caution">
    <text evidence="1">The sequence shown here is derived from an EMBL/GenBank/DDBJ whole genome shotgun (WGS) entry which is preliminary data.</text>
</comment>
<accession>A0A540N0Q2</accession>
<proteinExistence type="predicted"/>
<organism evidence="1 2">
    <name type="scientific">Malus baccata</name>
    <name type="common">Siberian crab apple</name>
    <name type="synonym">Pyrus baccata</name>
    <dbReference type="NCBI Taxonomy" id="106549"/>
    <lineage>
        <taxon>Eukaryota</taxon>
        <taxon>Viridiplantae</taxon>
        <taxon>Streptophyta</taxon>
        <taxon>Embryophyta</taxon>
        <taxon>Tracheophyta</taxon>
        <taxon>Spermatophyta</taxon>
        <taxon>Magnoliopsida</taxon>
        <taxon>eudicotyledons</taxon>
        <taxon>Gunneridae</taxon>
        <taxon>Pentapetalae</taxon>
        <taxon>rosids</taxon>
        <taxon>fabids</taxon>
        <taxon>Rosales</taxon>
        <taxon>Rosaceae</taxon>
        <taxon>Amygdaloideae</taxon>
        <taxon>Maleae</taxon>
        <taxon>Malus</taxon>
    </lineage>
</organism>
<gene>
    <name evidence="1" type="ORF">C1H46_009714</name>
</gene>
<dbReference type="AlphaFoldDB" id="A0A540N0Q2"/>
<name>A0A540N0Q2_MALBA</name>
<sequence length="158" mass="16169">MIRFTHSDGEVDDVVRWRGGGGGGGGGGSGRNVVRAVVAEVDGAGGEEHEGAVVGLLGVGFVVVGGGEVDAGAALKGGEEGGGHVGPKPTGDAVDLLVRQARALALAPHCRNRFFVFWQCAVGERETVETDSSNIPRKSNADSSDRFSALFLLLFVVP</sequence>
<keyword evidence="2" id="KW-1185">Reference proteome</keyword>
<dbReference type="Proteomes" id="UP000315295">
    <property type="component" value="Unassembled WGS sequence"/>
</dbReference>